<name>A0ABT1T5N8_9SPHI</name>
<keyword evidence="3" id="KW-1185">Reference proteome</keyword>
<accession>A0ABT1T5N8</accession>
<gene>
    <name evidence="2" type="ORF">NPE20_16395</name>
</gene>
<feature type="transmembrane region" description="Helical" evidence="1">
    <location>
        <begin position="6"/>
        <end position="25"/>
    </location>
</feature>
<protein>
    <submittedName>
        <fullName evidence="2">Uncharacterized protein</fullName>
    </submittedName>
</protein>
<dbReference type="Proteomes" id="UP001204376">
    <property type="component" value="Unassembled WGS sequence"/>
</dbReference>
<evidence type="ECO:0000313" key="2">
    <source>
        <dbReference type="EMBL" id="MCQ6959556.1"/>
    </source>
</evidence>
<evidence type="ECO:0000256" key="1">
    <source>
        <dbReference type="SAM" id="Phobius"/>
    </source>
</evidence>
<dbReference type="RefSeq" id="WP_256539743.1">
    <property type="nucleotide sequence ID" value="NZ_JANHOH010000003.1"/>
</dbReference>
<keyword evidence="1" id="KW-0812">Transmembrane</keyword>
<sequence length="123" mass="13850">MEERKTAAIVLGTIALIVIFFAVILPKARHSGTQTISFRQCTVNFVYGNEGVDSDIYSAAQNKLGLCLCNYYQQKPDTAVANRIIQIYSKYDNNYADSLHLFNNIDSIIKHKSNLLDTMILVE</sequence>
<proteinExistence type="predicted"/>
<keyword evidence="1" id="KW-1133">Transmembrane helix</keyword>
<evidence type="ECO:0000313" key="3">
    <source>
        <dbReference type="Proteomes" id="UP001204376"/>
    </source>
</evidence>
<organism evidence="2 3">
    <name type="scientific">Mucilaginibacter aquariorum</name>
    <dbReference type="NCBI Taxonomy" id="2967225"/>
    <lineage>
        <taxon>Bacteria</taxon>
        <taxon>Pseudomonadati</taxon>
        <taxon>Bacteroidota</taxon>
        <taxon>Sphingobacteriia</taxon>
        <taxon>Sphingobacteriales</taxon>
        <taxon>Sphingobacteriaceae</taxon>
        <taxon>Mucilaginibacter</taxon>
    </lineage>
</organism>
<reference evidence="2 3" key="1">
    <citation type="submission" date="2022-07" db="EMBL/GenBank/DDBJ databases">
        <title>Mucilaginibacter sp. JC4.</title>
        <authorList>
            <person name="Le V."/>
            <person name="Ko S.-R."/>
            <person name="Ahn C.-Y."/>
            <person name="Oh H.-M."/>
        </authorList>
    </citation>
    <scope>NUCLEOTIDE SEQUENCE [LARGE SCALE GENOMIC DNA]</scope>
    <source>
        <strain evidence="2 3">JC4</strain>
    </source>
</reference>
<keyword evidence="1" id="KW-0472">Membrane</keyword>
<comment type="caution">
    <text evidence="2">The sequence shown here is derived from an EMBL/GenBank/DDBJ whole genome shotgun (WGS) entry which is preliminary data.</text>
</comment>
<dbReference type="EMBL" id="JANHOH010000003">
    <property type="protein sequence ID" value="MCQ6959556.1"/>
    <property type="molecule type" value="Genomic_DNA"/>
</dbReference>